<evidence type="ECO:0000256" key="1">
    <source>
        <dbReference type="ARBA" id="ARBA00007061"/>
    </source>
</evidence>
<dbReference type="Gene3D" id="3.40.47.10">
    <property type="match status" value="2"/>
</dbReference>
<keyword evidence="6" id="KW-1185">Reference proteome</keyword>
<proteinExistence type="inferred from homology"/>
<dbReference type="InterPro" id="IPR013528">
    <property type="entry name" value="HMG_CoA_synth_N"/>
</dbReference>
<organism evidence="5 6">
    <name type="scientific">Streptomyces zhaozhouensis</name>
    <dbReference type="NCBI Taxonomy" id="1300267"/>
    <lineage>
        <taxon>Bacteria</taxon>
        <taxon>Bacillati</taxon>
        <taxon>Actinomycetota</taxon>
        <taxon>Actinomycetes</taxon>
        <taxon>Kitasatosporales</taxon>
        <taxon>Streptomycetaceae</taxon>
        <taxon>Streptomyces</taxon>
    </lineage>
</organism>
<accession>A0A286E042</accession>
<dbReference type="SUPFAM" id="SSF53901">
    <property type="entry name" value="Thiolase-like"/>
    <property type="match status" value="2"/>
</dbReference>
<comment type="similarity">
    <text evidence="1">Belongs to the thiolase-like superfamily. HMG-CoA synthase family.</text>
</comment>
<feature type="domain" description="Hydroxymethylglutaryl-coenzyme A synthase N-terminal" evidence="3">
    <location>
        <begin position="4"/>
        <end position="170"/>
    </location>
</feature>
<gene>
    <name evidence="5" type="ORF">SAMN06297387_115132</name>
</gene>
<evidence type="ECO:0000256" key="2">
    <source>
        <dbReference type="ARBA" id="ARBA00022679"/>
    </source>
</evidence>
<evidence type="ECO:0000313" key="6">
    <source>
        <dbReference type="Proteomes" id="UP000219072"/>
    </source>
</evidence>
<protein>
    <submittedName>
        <fullName evidence="5">Hydroxymethylglutaryl-CoA synthase</fullName>
    </submittedName>
</protein>
<evidence type="ECO:0000259" key="3">
    <source>
        <dbReference type="Pfam" id="PF01154"/>
    </source>
</evidence>
<dbReference type="GO" id="GO:0004421">
    <property type="term" value="F:hydroxymethylglutaryl-CoA synthase activity"/>
    <property type="evidence" value="ECO:0007669"/>
    <property type="project" value="InterPro"/>
</dbReference>
<feature type="domain" description="Hydroxymethylglutaryl-coenzyme A synthase C-terminal" evidence="4">
    <location>
        <begin position="269"/>
        <end position="368"/>
    </location>
</feature>
<sequence>MNFYGGTAYLDVAELAERRELDMQRFSNLLMHAKTVALPYEDPVSLAVNAAKPLVDALSDAERDRVEMLITCTESGIDFGKSVSTYVHDYLGLNRNCRLFELKNACYSGTAGFQMAINSVLAQVSPGAKALVVATDLARFIVADAGEALSEDWSFAEPSGGAGAVALLVSDRPEVYRVDVGANGYYGYETMDTCRPVPDSEAGNADLSLMSYLDCCFESFQEYQRRVPEADYRETFSYLAFHTPFGGMVKGAHRTMMRKLYRAGRKDIDEDFEARVTPGLTYCQHVGNIMGGTVLLSLLSTIANGDFREPRRIGCFSYGSGCCSEFYSGVVDAAGQEKVRAMGVAEHLDGRYRLDFDTYERLLKENETVRFGTRNVEIDFDTYTEPLGAARGGDVLVLRGINEFHREYTWI</sequence>
<evidence type="ECO:0000259" key="4">
    <source>
        <dbReference type="Pfam" id="PF08540"/>
    </source>
</evidence>
<keyword evidence="2" id="KW-0808">Transferase</keyword>
<dbReference type="EMBL" id="OCNE01000015">
    <property type="protein sequence ID" value="SOD64272.1"/>
    <property type="molecule type" value="Genomic_DNA"/>
</dbReference>
<dbReference type="AlphaFoldDB" id="A0A286E042"/>
<dbReference type="Pfam" id="PF01154">
    <property type="entry name" value="HMG_CoA_synt_N"/>
    <property type="match status" value="1"/>
</dbReference>
<name>A0A286E042_9ACTN</name>
<dbReference type="Pfam" id="PF08540">
    <property type="entry name" value="HMG_CoA_synt_C"/>
    <property type="match status" value="1"/>
</dbReference>
<dbReference type="InterPro" id="IPR016039">
    <property type="entry name" value="Thiolase-like"/>
</dbReference>
<dbReference type="GO" id="GO:0016747">
    <property type="term" value="F:acyltransferase activity, transferring groups other than amino-acyl groups"/>
    <property type="evidence" value="ECO:0007669"/>
    <property type="project" value="UniProtKB-ARBA"/>
</dbReference>
<dbReference type="Proteomes" id="UP000219072">
    <property type="component" value="Unassembled WGS sequence"/>
</dbReference>
<dbReference type="PANTHER" id="PTHR43323">
    <property type="entry name" value="3-HYDROXY-3-METHYLGLUTARYL COENZYME A SYNTHASE"/>
    <property type="match status" value="1"/>
</dbReference>
<dbReference type="GO" id="GO:0006084">
    <property type="term" value="P:acetyl-CoA metabolic process"/>
    <property type="evidence" value="ECO:0007669"/>
    <property type="project" value="InterPro"/>
</dbReference>
<dbReference type="PANTHER" id="PTHR43323:SF2">
    <property type="entry name" value="HYDROXYMETHYLGLUTARYL-COA SYNTHASE"/>
    <property type="match status" value="1"/>
</dbReference>
<reference evidence="5 6" key="1">
    <citation type="submission" date="2017-09" db="EMBL/GenBank/DDBJ databases">
        <authorList>
            <person name="Ehlers B."/>
            <person name="Leendertz F.H."/>
        </authorList>
    </citation>
    <scope>NUCLEOTIDE SEQUENCE [LARGE SCALE GENOMIC DNA]</scope>
    <source>
        <strain evidence="5 6">CGMCC 4.7095</strain>
    </source>
</reference>
<dbReference type="InterPro" id="IPR013746">
    <property type="entry name" value="HMG_CoA_synt_C_dom"/>
</dbReference>
<dbReference type="CDD" id="cd00827">
    <property type="entry name" value="init_cond_enzymes"/>
    <property type="match status" value="1"/>
</dbReference>
<evidence type="ECO:0000313" key="5">
    <source>
        <dbReference type="EMBL" id="SOD64272.1"/>
    </source>
</evidence>